<proteinExistence type="inferred from homology"/>
<name>A0A0C3EEZ8_PILCF</name>
<gene>
    <name evidence="3" type="ORF">PILCRDRAFT_83000</name>
</gene>
<dbReference type="GO" id="GO:0008810">
    <property type="term" value="F:cellulase activity"/>
    <property type="evidence" value="ECO:0007669"/>
    <property type="project" value="InterPro"/>
</dbReference>
<comment type="similarity">
    <text evidence="1 2">Belongs to the glycosyl hydrolase 12 (cellulase H) family.</text>
</comment>
<dbReference type="EMBL" id="KN833398">
    <property type="protein sequence ID" value="KIM71225.1"/>
    <property type="molecule type" value="Genomic_DNA"/>
</dbReference>
<reference evidence="4" key="2">
    <citation type="submission" date="2015-01" db="EMBL/GenBank/DDBJ databases">
        <title>Evolutionary Origins and Diversification of the Mycorrhizal Mutualists.</title>
        <authorList>
            <consortium name="DOE Joint Genome Institute"/>
            <consortium name="Mycorrhizal Genomics Consortium"/>
            <person name="Kohler A."/>
            <person name="Kuo A."/>
            <person name="Nagy L.G."/>
            <person name="Floudas D."/>
            <person name="Copeland A."/>
            <person name="Barry K.W."/>
            <person name="Cichocki N."/>
            <person name="Veneault-Fourrey C."/>
            <person name="LaButti K."/>
            <person name="Lindquist E.A."/>
            <person name="Lipzen A."/>
            <person name="Lundell T."/>
            <person name="Morin E."/>
            <person name="Murat C."/>
            <person name="Riley R."/>
            <person name="Ohm R."/>
            <person name="Sun H."/>
            <person name="Tunlid A."/>
            <person name="Henrissat B."/>
            <person name="Grigoriev I.V."/>
            <person name="Hibbett D.S."/>
            <person name="Martin F."/>
        </authorList>
    </citation>
    <scope>NUCLEOTIDE SEQUENCE [LARGE SCALE GENOMIC DNA]</scope>
    <source>
        <strain evidence="4">F 1598</strain>
    </source>
</reference>
<keyword evidence="2" id="KW-0326">Glycosidase</keyword>
<dbReference type="Gene3D" id="2.60.120.180">
    <property type="match status" value="1"/>
</dbReference>
<organism evidence="3 4">
    <name type="scientific">Piloderma croceum (strain F 1598)</name>
    <dbReference type="NCBI Taxonomy" id="765440"/>
    <lineage>
        <taxon>Eukaryota</taxon>
        <taxon>Fungi</taxon>
        <taxon>Dikarya</taxon>
        <taxon>Basidiomycota</taxon>
        <taxon>Agaricomycotina</taxon>
        <taxon>Agaricomycetes</taxon>
        <taxon>Agaricomycetidae</taxon>
        <taxon>Atheliales</taxon>
        <taxon>Atheliaceae</taxon>
        <taxon>Piloderma</taxon>
    </lineage>
</organism>
<dbReference type="InterPro" id="IPR002594">
    <property type="entry name" value="GH12"/>
</dbReference>
<dbReference type="HOGENOM" id="CLU_051064_0_1_1"/>
<dbReference type="InterPro" id="IPR013320">
    <property type="entry name" value="ConA-like_dom_sf"/>
</dbReference>
<keyword evidence="2" id="KW-0119">Carbohydrate metabolism</keyword>
<dbReference type="STRING" id="765440.A0A0C3EEZ8"/>
<protein>
    <submittedName>
        <fullName evidence="3">Glycoside hydrolase family 12 protein</fullName>
    </submittedName>
</protein>
<evidence type="ECO:0000256" key="2">
    <source>
        <dbReference type="RuleBase" id="RU361163"/>
    </source>
</evidence>
<dbReference type="InParanoid" id="A0A0C3EEZ8"/>
<dbReference type="PANTHER" id="PTHR34002:SF9">
    <property type="entry name" value="XYLOGLUCAN-SPECIFIC ENDO-BETA-1,4-GLUCANASE A"/>
    <property type="match status" value="1"/>
</dbReference>
<dbReference type="InterPro" id="IPR013319">
    <property type="entry name" value="GH11/12"/>
</dbReference>
<dbReference type="Proteomes" id="UP000054166">
    <property type="component" value="Unassembled WGS sequence"/>
</dbReference>
<dbReference type="OrthoDB" id="95118at2759"/>
<keyword evidence="2" id="KW-0624">Polysaccharide degradation</keyword>
<keyword evidence="4" id="KW-1185">Reference proteome</keyword>
<dbReference type="GO" id="GO:0000272">
    <property type="term" value="P:polysaccharide catabolic process"/>
    <property type="evidence" value="ECO:0007669"/>
    <property type="project" value="UniProtKB-KW"/>
</dbReference>
<reference evidence="3 4" key="1">
    <citation type="submission" date="2014-04" db="EMBL/GenBank/DDBJ databases">
        <authorList>
            <consortium name="DOE Joint Genome Institute"/>
            <person name="Kuo A."/>
            <person name="Tarkka M."/>
            <person name="Buscot F."/>
            <person name="Kohler A."/>
            <person name="Nagy L.G."/>
            <person name="Floudas D."/>
            <person name="Copeland A."/>
            <person name="Barry K.W."/>
            <person name="Cichocki N."/>
            <person name="Veneault-Fourrey C."/>
            <person name="LaButti K."/>
            <person name="Lindquist E.A."/>
            <person name="Lipzen A."/>
            <person name="Lundell T."/>
            <person name="Morin E."/>
            <person name="Murat C."/>
            <person name="Sun H."/>
            <person name="Tunlid A."/>
            <person name="Henrissat B."/>
            <person name="Grigoriev I.V."/>
            <person name="Hibbett D.S."/>
            <person name="Martin F."/>
            <person name="Nordberg H.P."/>
            <person name="Cantor M.N."/>
            <person name="Hua S.X."/>
        </authorList>
    </citation>
    <scope>NUCLEOTIDE SEQUENCE [LARGE SCALE GENOMIC DNA]</scope>
    <source>
        <strain evidence="3 4">F 1598</strain>
    </source>
</reference>
<evidence type="ECO:0000313" key="4">
    <source>
        <dbReference type="Proteomes" id="UP000054166"/>
    </source>
</evidence>
<evidence type="ECO:0000256" key="1">
    <source>
        <dbReference type="ARBA" id="ARBA00005519"/>
    </source>
</evidence>
<feature type="non-terminal residue" evidence="3">
    <location>
        <position position="1"/>
    </location>
</feature>
<sequence>SGGGQVKSFSNVQLNSGIGTQLSAISSMSSTWKWSQSSSGAIIADVAYDMFTSSSPNGTYEHEIMVWLASFNSQPISYNYDASGTAVAIMSNIKIGKYTWNLYEGNNGYNMVWSFIPTDSRIITNFKGDVNLFLNHLTSKKYIPSSQYLEKAQGGTEAILGSAKFTTWVYSVLNKEQT</sequence>
<dbReference type="PANTHER" id="PTHR34002">
    <property type="entry name" value="BLR1656 PROTEIN"/>
    <property type="match status" value="1"/>
</dbReference>
<accession>A0A0C3EEZ8</accession>
<keyword evidence="2 3" id="KW-0378">Hydrolase</keyword>
<evidence type="ECO:0000313" key="3">
    <source>
        <dbReference type="EMBL" id="KIM71225.1"/>
    </source>
</evidence>
<dbReference type="Pfam" id="PF01670">
    <property type="entry name" value="Glyco_hydro_12"/>
    <property type="match status" value="1"/>
</dbReference>
<dbReference type="SUPFAM" id="SSF49899">
    <property type="entry name" value="Concanavalin A-like lectins/glucanases"/>
    <property type="match status" value="1"/>
</dbReference>
<dbReference type="AlphaFoldDB" id="A0A0C3EEZ8"/>